<evidence type="ECO:0000313" key="1">
    <source>
        <dbReference type="EMBL" id="CAK9875792.1"/>
    </source>
</evidence>
<accession>A0ABP1BJJ4</accession>
<gene>
    <name evidence="1" type="ORF">CSSPJE1EN2_LOCUS18014</name>
</gene>
<dbReference type="EMBL" id="OZ023706">
    <property type="protein sequence ID" value="CAK9875792.1"/>
    <property type="molecule type" value="Genomic_DNA"/>
</dbReference>
<name>A0ABP1BJJ4_9BRYO</name>
<proteinExistence type="predicted"/>
<evidence type="ECO:0000313" key="2">
    <source>
        <dbReference type="Proteomes" id="UP001497522"/>
    </source>
</evidence>
<protein>
    <submittedName>
        <fullName evidence="1">Uncharacterized protein</fullName>
    </submittedName>
</protein>
<dbReference type="Proteomes" id="UP001497522">
    <property type="component" value="Chromosome 5"/>
</dbReference>
<keyword evidence="2" id="KW-1185">Reference proteome</keyword>
<reference evidence="1" key="1">
    <citation type="submission" date="2024-03" db="EMBL/GenBank/DDBJ databases">
        <authorList>
            <consortium name="ELIXIR-Norway"/>
            <consortium name="Elixir Norway"/>
        </authorList>
    </citation>
    <scope>NUCLEOTIDE SEQUENCE</scope>
</reference>
<sequence length="84" mass="9849">MDAVTDMANLFFCRGRYCRYMKRLRLVSDLENFHHSAHEFITIPQFLFQRGDFHPLLGDDELKGKSRDLVTAIHDEGADLTLYE</sequence>
<organism evidence="1 2">
    <name type="scientific">Sphagnum jensenii</name>
    <dbReference type="NCBI Taxonomy" id="128206"/>
    <lineage>
        <taxon>Eukaryota</taxon>
        <taxon>Viridiplantae</taxon>
        <taxon>Streptophyta</taxon>
        <taxon>Embryophyta</taxon>
        <taxon>Bryophyta</taxon>
        <taxon>Sphagnophytina</taxon>
        <taxon>Sphagnopsida</taxon>
        <taxon>Sphagnales</taxon>
        <taxon>Sphagnaceae</taxon>
        <taxon>Sphagnum</taxon>
    </lineage>
</organism>